<evidence type="ECO:0000256" key="3">
    <source>
        <dbReference type="ARBA" id="ARBA00022692"/>
    </source>
</evidence>
<keyword evidence="4 6" id="KW-1133">Transmembrane helix</keyword>
<evidence type="ECO:0000313" key="7">
    <source>
        <dbReference type="EMBL" id="MFC5497508.1"/>
    </source>
</evidence>
<keyword evidence="3 6" id="KW-0812">Transmembrane</keyword>
<feature type="transmembrane region" description="Helical" evidence="6">
    <location>
        <begin position="221"/>
        <end position="240"/>
    </location>
</feature>
<protein>
    <submittedName>
        <fullName evidence="7">AI-2E family transporter</fullName>
    </submittedName>
</protein>
<dbReference type="PANTHER" id="PTHR21716">
    <property type="entry name" value="TRANSMEMBRANE PROTEIN"/>
    <property type="match status" value="1"/>
</dbReference>
<dbReference type="Pfam" id="PF01594">
    <property type="entry name" value="AI-2E_transport"/>
    <property type="match status" value="1"/>
</dbReference>
<comment type="similarity">
    <text evidence="2">Belongs to the autoinducer-2 exporter (AI-2E) (TC 2.A.86) family.</text>
</comment>
<evidence type="ECO:0000256" key="2">
    <source>
        <dbReference type="ARBA" id="ARBA00009773"/>
    </source>
</evidence>
<comment type="caution">
    <text evidence="7">The sequence shown here is derived from an EMBL/GenBank/DDBJ whole genome shotgun (WGS) entry which is preliminary data.</text>
</comment>
<dbReference type="PANTHER" id="PTHR21716:SF4">
    <property type="entry name" value="TRANSMEMBRANE PROTEIN 245"/>
    <property type="match status" value="1"/>
</dbReference>
<dbReference type="Proteomes" id="UP001596037">
    <property type="component" value="Unassembled WGS sequence"/>
</dbReference>
<feature type="transmembrane region" description="Helical" evidence="6">
    <location>
        <begin position="37"/>
        <end position="55"/>
    </location>
</feature>
<keyword evidence="5 6" id="KW-0472">Membrane</keyword>
<evidence type="ECO:0000256" key="1">
    <source>
        <dbReference type="ARBA" id="ARBA00004141"/>
    </source>
</evidence>
<feature type="transmembrane region" description="Helical" evidence="6">
    <location>
        <begin position="163"/>
        <end position="181"/>
    </location>
</feature>
<accession>A0ABW0NCE8</accession>
<dbReference type="InterPro" id="IPR002549">
    <property type="entry name" value="AI-2E-like"/>
</dbReference>
<evidence type="ECO:0000313" key="8">
    <source>
        <dbReference type="Proteomes" id="UP001596037"/>
    </source>
</evidence>
<keyword evidence="8" id="KW-1185">Reference proteome</keyword>
<evidence type="ECO:0000256" key="4">
    <source>
        <dbReference type="ARBA" id="ARBA00022989"/>
    </source>
</evidence>
<proteinExistence type="inferred from homology"/>
<feature type="transmembrane region" description="Helical" evidence="6">
    <location>
        <begin position="67"/>
        <end position="89"/>
    </location>
</feature>
<dbReference type="SUPFAM" id="SSF54826">
    <property type="entry name" value="Enolase N-terminal domain-like"/>
    <property type="match status" value="1"/>
</dbReference>
<evidence type="ECO:0000256" key="5">
    <source>
        <dbReference type="ARBA" id="ARBA00023136"/>
    </source>
</evidence>
<comment type="subcellular location">
    <subcellularLocation>
        <location evidence="1">Membrane</location>
        <topology evidence="1">Multi-pass membrane protein</topology>
    </subcellularLocation>
</comment>
<dbReference type="InterPro" id="IPR029017">
    <property type="entry name" value="Enolase-like_N"/>
</dbReference>
<reference evidence="8" key="1">
    <citation type="journal article" date="2019" name="Int. J. Syst. Evol. Microbiol.">
        <title>The Global Catalogue of Microorganisms (GCM) 10K type strain sequencing project: providing services to taxonomists for standard genome sequencing and annotation.</title>
        <authorList>
            <consortium name="The Broad Institute Genomics Platform"/>
            <consortium name="The Broad Institute Genome Sequencing Center for Infectious Disease"/>
            <person name="Wu L."/>
            <person name="Ma J."/>
        </authorList>
    </citation>
    <scope>NUCLEOTIDE SEQUENCE [LARGE SCALE GENOMIC DNA]</scope>
    <source>
        <strain evidence="8">CCUG 57401</strain>
    </source>
</reference>
<gene>
    <name evidence="7" type="ORF">ACFPOE_08180</name>
</gene>
<dbReference type="EMBL" id="JBHSMF010000006">
    <property type="protein sequence ID" value="MFC5497508.1"/>
    <property type="molecule type" value="Genomic_DNA"/>
</dbReference>
<name>A0ABW0NCE8_9BURK</name>
<dbReference type="RefSeq" id="WP_376849592.1">
    <property type="nucleotide sequence ID" value="NZ_JBHSMF010000006.1"/>
</dbReference>
<feature type="transmembrane region" description="Helical" evidence="6">
    <location>
        <begin position="246"/>
        <end position="274"/>
    </location>
</feature>
<feature type="transmembrane region" description="Helical" evidence="6">
    <location>
        <begin position="319"/>
        <end position="345"/>
    </location>
</feature>
<evidence type="ECO:0000256" key="6">
    <source>
        <dbReference type="SAM" id="Phobius"/>
    </source>
</evidence>
<feature type="transmembrane region" description="Helical" evidence="6">
    <location>
        <begin position="281"/>
        <end position="299"/>
    </location>
</feature>
<sequence>MPTPLNSPELQNKVFLALLVLVTVAFGLIIWPFNGAIWWAIFIAIVFLPLHRRLLRRFGPQRATLAALATLGITLVVAILPLVLLTVSVTQEAAAIYGRVKSGELNPAQYFQQIVDSLPAWLRQLAERFGLLDVTQAQRRFVASLSQSGQALTAQALSIGQTTFDFLVSFFLMLYLLFFLLRDGPALSSSIVEAMPLQRHRKRQLFDKFVTVVRATVKGNILVALIQGALGGLALGFLGVPGAMLWGAVMAMLSLLPAIGAAIVWLPVAIWLLVTGSLWQGFGLIAWGVLVIGLVDNLLRPVLVGKDTQLPDYLVLFSTLGGMAIFGLNGFVIGPVIAAMFVAAWDIFAKAEREDGAAGPAG</sequence>
<organism evidence="7 8">
    <name type="scientific">Caenimonas terrae</name>
    <dbReference type="NCBI Taxonomy" id="696074"/>
    <lineage>
        <taxon>Bacteria</taxon>
        <taxon>Pseudomonadati</taxon>
        <taxon>Pseudomonadota</taxon>
        <taxon>Betaproteobacteria</taxon>
        <taxon>Burkholderiales</taxon>
        <taxon>Comamonadaceae</taxon>
        <taxon>Caenimonas</taxon>
    </lineage>
</organism>